<reference evidence="1 2" key="1">
    <citation type="journal article" date="2016" name="Genome Biol. Evol.">
        <title>Gene Family Evolution Reflects Adaptation to Soil Environmental Stressors in the Genome of the Collembolan Orchesella cincta.</title>
        <authorList>
            <person name="Faddeeva-Vakhrusheva A."/>
            <person name="Derks M.F."/>
            <person name="Anvar S.Y."/>
            <person name="Agamennone V."/>
            <person name="Suring W."/>
            <person name="Smit S."/>
            <person name="van Straalen N.M."/>
            <person name="Roelofs D."/>
        </authorList>
    </citation>
    <scope>NUCLEOTIDE SEQUENCE [LARGE SCALE GENOMIC DNA]</scope>
    <source>
        <tissue evidence="1">Mixed pool</tissue>
    </source>
</reference>
<dbReference type="Pfam" id="PF15074">
    <property type="entry name" value="CFAP90"/>
    <property type="match status" value="1"/>
</dbReference>
<evidence type="ECO:0000313" key="2">
    <source>
        <dbReference type="Proteomes" id="UP000094527"/>
    </source>
</evidence>
<protein>
    <submittedName>
        <fullName evidence="1">Uncharacterized protein</fullName>
    </submittedName>
</protein>
<comment type="caution">
    <text evidence="1">The sequence shown here is derived from an EMBL/GenBank/DDBJ whole genome shotgun (WGS) entry which is preliminary data.</text>
</comment>
<organism evidence="1 2">
    <name type="scientific">Orchesella cincta</name>
    <name type="common">Springtail</name>
    <name type="synonym">Podura cincta</name>
    <dbReference type="NCBI Taxonomy" id="48709"/>
    <lineage>
        <taxon>Eukaryota</taxon>
        <taxon>Metazoa</taxon>
        <taxon>Ecdysozoa</taxon>
        <taxon>Arthropoda</taxon>
        <taxon>Hexapoda</taxon>
        <taxon>Collembola</taxon>
        <taxon>Entomobryomorpha</taxon>
        <taxon>Entomobryoidea</taxon>
        <taxon>Orchesellidae</taxon>
        <taxon>Orchesellinae</taxon>
        <taxon>Orchesella</taxon>
    </lineage>
</organism>
<dbReference type="InterPro" id="IPR027901">
    <property type="entry name" value="CFAP90"/>
</dbReference>
<gene>
    <name evidence="1" type="ORF">Ocin01_12647</name>
</gene>
<proteinExistence type="predicted"/>
<evidence type="ECO:0000313" key="1">
    <source>
        <dbReference type="EMBL" id="ODM94034.1"/>
    </source>
</evidence>
<dbReference type="OrthoDB" id="6105938at2759"/>
<keyword evidence="2" id="KW-1185">Reference proteome</keyword>
<dbReference type="Proteomes" id="UP000094527">
    <property type="component" value="Unassembled WGS sequence"/>
</dbReference>
<accession>A0A1D2MMI4</accession>
<dbReference type="AlphaFoldDB" id="A0A1D2MMI4"/>
<name>A0A1D2MMI4_ORCCI</name>
<sequence>MSATAQLTPWQKMKAFDIQYQKIEDNPKIRERNKPKVEPGVIMAEPICPCNPFLTYYNNGKVNRCCKTGYDYNYFYCDGYDQERHREDRKHPFFYMNIDLEEEYPCRTVPLLTSSNYGHRPPYDNLGRIPRKQAVKEFRRNSGAAYCINTNANGYAYNSVSYQPMKPFMWNAQYGYTYAPPRNN</sequence>
<dbReference type="EMBL" id="LJIJ01000869">
    <property type="protein sequence ID" value="ODM94034.1"/>
    <property type="molecule type" value="Genomic_DNA"/>
</dbReference>